<evidence type="ECO:0000313" key="3">
    <source>
        <dbReference type="Proteomes" id="UP000678679"/>
    </source>
</evidence>
<accession>A0AAX1N010</accession>
<dbReference type="GO" id="GO:0016787">
    <property type="term" value="F:hydrolase activity"/>
    <property type="evidence" value="ECO:0007669"/>
    <property type="project" value="UniProtKB-KW"/>
</dbReference>
<feature type="domain" description="Serine aminopeptidase S33" evidence="1">
    <location>
        <begin position="73"/>
        <end position="158"/>
    </location>
</feature>
<dbReference type="AlphaFoldDB" id="A0AAX1N010"/>
<keyword evidence="2" id="KW-0378">Hydrolase</keyword>
<gene>
    <name evidence="2" type="ORF">KMW28_14310</name>
</gene>
<protein>
    <submittedName>
        <fullName evidence="2">Alpha/beta hydrolase</fullName>
    </submittedName>
</protein>
<dbReference type="PANTHER" id="PTHR43358">
    <property type="entry name" value="ALPHA/BETA-HYDROLASE"/>
    <property type="match status" value="1"/>
</dbReference>
<evidence type="ECO:0000313" key="2">
    <source>
        <dbReference type="EMBL" id="QWG00825.1"/>
    </source>
</evidence>
<keyword evidence="3" id="KW-1185">Reference proteome</keyword>
<dbReference type="Pfam" id="PF12146">
    <property type="entry name" value="Hydrolase_4"/>
    <property type="match status" value="1"/>
</dbReference>
<dbReference type="Proteomes" id="UP000678679">
    <property type="component" value="Chromosome 1"/>
</dbReference>
<evidence type="ECO:0000259" key="1">
    <source>
        <dbReference type="Pfam" id="PF12146"/>
    </source>
</evidence>
<dbReference type="RefSeq" id="WP_169665158.1">
    <property type="nucleotide sequence ID" value="NZ_CP076132.1"/>
</dbReference>
<dbReference type="PANTHER" id="PTHR43358:SF5">
    <property type="entry name" value="EXPORTED PROTEIN"/>
    <property type="match status" value="1"/>
</dbReference>
<dbReference type="InterPro" id="IPR052920">
    <property type="entry name" value="DNA-binding_regulatory"/>
</dbReference>
<dbReference type="KEGG" id="fya:KMW28_14310"/>
<sequence length="302" mass="34611">MFYFLVALLAYGESVLIRTNQGVSHLEEEKHNHSFDTTLLDSVTEENFSIPSDFGYNLSGSWLKVPENKFHLTMVMVHGVTHDRWRMMRYAQVYLRHGIDVVLYDHRKHGLSGGDEVSFGYFESKDLEKVIQWTKNKQQDHWIGAHGESLGAATVCMHSGINEETHSVNFYISDCAFSDTEDLLTLRAKEDMGLPDLGFVEATSLMARVRAGFFFSDSSPREKVAQSKVPFLFIHGISDTYIPKEMTEEMYAMKQHGEKFLWLVEGAEHAKSISVAPKQYETKVMEYIHTIISQINIHHHNN</sequence>
<dbReference type="InterPro" id="IPR022742">
    <property type="entry name" value="Hydrolase_4"/>
</dbReference>
<dbReference type="InterPro" id="IPR029058">
    <property type="entry name" value="AB_hydrolase_fold"/>
</dbReference>
<dbReference type="Gene3D" id="3.40.50.1820">
    <property type="entry name" value="alpha/beta hydrolase"/>
    <property type="match status" value="1"/>
</dbReference>
<reference evidence="2 3" key="1">
    <citation type="submission" date="2021-05" db="EMBL/GenBank/DDBJ databases">
        <title>Comparative genomic studies on the polysaccharide-degrading batcterial strains of the Flammeovirga genus.</title>
        <authorList>
            <person name="Zewei F."/>
            <person name="Zheng Z."/>
            <person name="Yu L."/>
            <person name="Ruyue G."/>
            <person name="Yanhong M."/>
            <person name="Yuanyuan C."/>
            <person name="Jingyan G."/>
            <person name="Wenjun H."/>
        </authorList>
    </citation>
    <scope>NUCLEOTIDE SEQUENCE [LARGE SCALE GENOMIC DNA]</scope>
    <source>
        <strain evidence="2 3">NBRC:100898</strain>
    </source>
</reference>
<name>A0AAX1N010_9BACT</name>
<proteinExistence type="predicted"/>
<dbReference type="SUPFAM" id="SSF53474">
    <property type="entry name" value="alpha/beta-Hydrolases"/>
    <property type="match status" value="1"/>
</dbReference>
<organism evidence="2 3">
    <name type="scientific">Flammeovirga yaeyamensis</name>
    <dbReference type="NCBI Taxonomy" id="367791"/>
    <lineage>
        <taxon>Bacteria</taxon>
        <taxon>Pseudomonadati</taxon>
        <taxon>Bacteroidota</taxon>
        <taxon>Cytophagia</taxon>
        <taxon>Cytophagales</taxon>
        <taxon>Flammeovirgaceae</taxon>
        <taxon>Flammeovirga</taxon>
    </lineage>
</organism>
<dbReference type="EMBL" id="CP076132">
    <property type="protein sequence ID" value="QWG00825.1"/>
    <property type="molecule type" value="Genomic_DNA"/>
</dbReference>